<evidence type="ECO:0000256" key="1">
    <source>
        <dbReference type="SAM" id="MobiDB-lite"/>
    </source>
</evidence>
<reference evidence="3 4" key="1">
    <citation type="journal article" date="2014" name="Science">
        <title>Plant genetics. Early allopolyploid evolution in the post-Neolithic Brassica napus oilseed genome.</title>
        <authorList>
            <person name="Chalhoub B."/>
            <person name="Denoeud F."/>
            <person name="Liu S."/>
            <person name="Parkin I.A."/>
            <person name="Tang H."/>
            <person name="Wang X."/>
            <person name="Chiquet J."/>
            <person name="Belcram H."/>
            <person name="Tong C."/>
            <person name="Samans B."/>
            <person name="Correa M."/>
            <person name="Da Silva C."/>
            <person name="Just J."/>
            <person name="Falentin C."/>
            <person name="Koh C.S."/>
            <person name="Le Clainche I."/>
            <person name="Bernard M."/>
            <person name="Bento P."/>
            <person name="Noel B."/>
            <person name="Labadie K."/>
            <person name="Alberti A."/>
            <person name="Charles M."/>
            <person name="Arnaud D."/>
            <person name="Guo H."/>
            <person name="Daviaud C."/>
            <person name="Alamery S."/>
            <person name="Jabbari K."/>
            <person name="Zhao M."/>
            <person name="Edger P.P."/>
            <person name="Chelaifa H."/>
            <person name="Tack D."/>
            <person name="Lassalle G."/>
            <person name="Mestiri I."/>
            <person name="Schnel N."/>
            <person name="Le Paslier M.C."/>
            <person name="Fan G."/>
            <person name="Renault V."/>
            <person name="Bayer P.E."/>
            <person name="Golicz A.A."/>
            <person name="Manoli S."/>
            <person name="Lee T.H."/>
            <person name="Thi V.H."/>
            <person name="Chalabi S."/>
            <person name="Hu Q."/>
            <person name="Fan C."/>
            <person name="Tollenaere R."/>
            <person name="Lu Y."/>
            <person name="Battail C."/>
            <person name="Shen J."/>
            <person name="Sidebottom C.H."/>
            <person name="Wang X."/>
            <person name="Canaguier A."/>
            <person name="Chauveau A."/>
            <person name="Berard A."/>
            <person name="Deniot G."/>
            <person name="Guan M."/>
            <person name="Liu Z."/>
            <person name="Sun F."/>
            <person name="Lim Y.P."/>
            <person name="Lyons E."/>
            <person name="Town C.D."/>
            <person name="Bancroft I."/>
            <person name="Wang X."/>
            <person name="Meng J."/>
            <person name="Ma J."/>
            <person name="Pires J.C."/>
            <person name="King G.J."/>
            <person name="Brunel D."/>
            <person name="Delourme R."/>
            <person name="Renard M."/>
            <person name="Aury J.M."/>
            <person name="Adams K.L."/>
            <person name="Batley J."/>
            <person name="Snowdon R.J."/>
            <person name="Tost J."/>
            <person name="Edwards D."/>
            <person name="Zhou Y."/>
            <person name="Hua W."/>
            <person name="Sharpe A.G."/>
            <person name="Paterson A.H."/>
            <person name="Guan C."/>
            <person name="Wincker P."/>
        </authorList>
    </citation>
    <scope>NUCLEOTIDE SEQUENCE [LARGE SCALE GENOMIC DNA]</scope>
    <source>
        <strain evidence="4">cv. Darmor-bzh</strain>
    </source>
</reference>
<name>A0A078IPN3_BRANA</name>
<organism evidence="3 4">
    <name type="scientific">Brassica napus</name>
    <name type="common">Rape</name>
    <dbReference type="NCBI Taxonomy" id="3708"/>
    <lineage>
        <taxon>Eukaryota</taxon>
        <taxon>Viridiplantae</taxon>
        <taxon>Streptophyta</taxon>
        <taxon>Embryophyta</taxon>
        <taxon>Tracheophyta</taxon>
        <taxon>Spermatophyta</taxon>
        <taxon>Magnoliopsida</taxon>
        <taxon>eudicotyledons</taxon>
        <taxon>Gunneridae</taxon>
        <taxon>Pentapetalae</taxon>
        <taxon>rosids</taxon>
        <taxon>malvids</taxon>
        <taxon>Brassicales</taxon>
        <taxon>Brassicaceae</taxon>
        <taxon>Brassiceae</taxon>
        <taxon>Brassica</taxon>
    </lineage>
</organism>
<feature type="region of interest" description="Disordered" evidence="1">
    <location>
        <begin position="59"/>
        <end position="105"/>
    </location>
</feature>
<sequence>MEEKAKTASKNAKARALNLKNKAGDEELTMEEKLCVVQEEKAKNAAKTAAKNAKARALKLKKKADDQAELKPAAANASPPLVAAHPAVGSDSDDEPPREISNEEATSKELYLQYLESSTIHVNPFPLIRSLETFDDWNDEDCKRYFDHLFYEKGHRYMKQYELDFIQTYSTHNPQGRHSRFDE</sequence>
<reference evidence="2" key="3">
    <citation type="submission" date="2021-01" db="EMBL/GenBank/DDBJ databases">
        <authorList>
            <consortium name="Genoscope - CEA"/>
            <person name="William W."/>
        </authorList>
    </citation>
    <scope>NUCLEOTIDE SEQUENCE</scope>
</reference>
<protein>
    <submittedName>
        <fullName evidence="2">(rape) hypothetical protein</fullName>
    </submittedName>
    <submittedName>
        <fullName evidence="3">BnaC03g76910D protein</fullName>
    </submittedName>
</protein>
<evidence type="ECO:0000313" key="4">
    <source>
        <dbReference type="Proteomes" id="UP000028999"/>
    </source>
</evidence>
<proteinExistence type="predicted"/>
<evidence type="ECO:0000313" key="2">
    <source>
        <dbReference type="EMBL" id="CAF1710787.1"/>
    </source>
</evidence>
<accession>A0A078IPN3</accession>
<evidence type="ECO:0000313" key="3">
    <source>
        <dbReference type="EMBL" id="CDY53005.1"/>
    </source>
</evidence>
<dbReference type="PaxDb" id="3708-A0A078IPN3"/>
<keyword evidence="4" id="KW-1185">Reference proteome</keyword>
<gene>
    <name evidence="3" type="primary">BnaC03g76910D</name>
    <name evidence="2" type="ORF">DARMORV10_C03P82140.1</name>
    <name evidence="3" type="ORF">GSBRNA2T00008316001</name>
</gene>
<dbReference type="EMBL" id="HG994367">
    <property type="protein sequence ID" value="CAF1710787.1"/>
    <property type="molecule type" value="Genomic_DNA"/>
</dbReference>
<reference evidence="3" key="2">
    <citation type="submission" date="2014-06" db="EMBL/GenBank/DDBJ databases">
        <authorList>
            <person name="Genoscope - CEA"/>
        </authorList>
    </citation>
    <scope>NUCLEOTIDE SEQUENCE</scope>
</reference>
<dbReference type="EMBL" id="LK033153">
    <property type="protein sequence ID" value="CDY53005.1"/>
    <property type="molecule type" value="Genomic_DNA"/>
</dbReference>
<feature type="compositionally biased region" description="Low complexity" evidence="1">
    <location>
        <begin position="10"/>
        <end position="21"/>
    </location>
</feature>
<feature type="compositionally biased region" description="Low complexity" evidence="1">
    <location>
        <begin position="72"/>
        <end position="84"/>
    </location>
</feature>
<dbReference type="Gramene" id="CDY53005">
    <property type="protein sequence ID" value="CDY53005"/>
    <property type="gene ID" value="GSBRNA2T00008316001"/>
</dbReference>
<feature type="region of interest" description="Disordered" evidence="1">
    <location>
        <begin position="1"/>
        <end position="24"/>
    </location>
</feature>
<dbReference type="Proteomes" id="UP001295469">
    <property type="component" value="Chromosome C03"/>
</dbReference>
<dbReference type="Proteomes" id="UP000028999">
    <property type="component" value="Unassembled WGS sequence"/>
</dbReference>
<feature type="compositionally biased region" description="Basic and acidic residues" evidence="1">
    <location>
        <begin position="95"/>
        <end position="105"/>
    </location>
</feature>
<dbReference type="AlphaFoldDB" id="A0A078IPN3"/>